<dbReference type="EMBL" id="KN832971">
    <property type="protein sequence ID" value="KIM91700.1"/>
    <property type="molecule type" value="Genomic_DNA"/>
</dbReference>
<sequence length="157" mass="17562">MCTRDIAPPELKLDHKWNFNRVFKFQSISAHLLQHPTLVSFLPKWHLSPYQYLLVPIGAASTSVPSFLPTGVPPLVCFKNFTMPCIFKMYFKGKGGIPIVAAIGSVVGPYYDSFIIISRSKRDDEPQGWGRFGTPSINKQATQRICEACVLALTQLC</sequence>
<evidence type="ECO:0000313" key="1">
    <source>
        <dbReference type="EMBL" id="KIM91700.1"/>
    </source>
</evidence>
<dbReference type="InParanoid" id="A0A0C3G644"/>
<dbReference type="HOGENOM" id="CLU_1678593_0_0_1"/>
<dbReference type="Proteomes" id="UP000054166">
    <property type="component" value="Unassembled WGS sequence"/>
</dbReference>
<name>A0A0C3G644_PILCF</name>
<keyword evidence="2" id="KW-1185">Reference proteome</keyword>
<reference evidence="1 2" key="1">
    <citation type="submission" date="2014-04" db="EMBL/GenBank/DDBJ databases">
        <authorList>
            <consortium name="DOE Joint Genome Institute"/>
            <person name="Kuo A."/>
            <person name="Tarkka M."/>
            <person name="Buscot F."/>
            <person name="Kohler A."/>
            <person name="Nagy L.G."/>
            <person name="Floudas D."/>
            <person name="Copeland A."/>
            <person name="Barry K.W."/>
            <person name="Cichocki N."/>
            <person name="Veneault-Fourrey C."/>
            <person name="LaButti K."/>
            <person name="Lindquist E.A."/>
            <person name="Lipzen A."/>
            <person name="Lundell T."/>
            <person name="Morin E."/>
            <person name="Murat C."/>
            <person name="Sun H."/>
            <person name="Tunlid A."/>
            <person name="Henrissat B."/>
            <person name="Grigoriev I.V."/>
            <person name="Hibbett D.S."/>
            <person name="Martin F."/>
            <person name="Nordberg H.P."/>
            <person name="Cantor M.N."/>
            <person name="Hua S.X."/>
        </authorList>
    </citation>
    <scope>NUCLEOTIDE SEQUENCE [LARGE SCALE GENOMIC DNA]</scope>
    <source>
        <strain evidence="1 2">F 1598</strain>
    </source>
</reference>
<protein>
    <submittedName>
        <fullName evidence="1">Uncharacterized protein</fullName>
    </submittedName>
</protein>
<dbReference type="AlphaFoldDB" id="A0A0C3G644"/>
<evidence type="ECO:0000313" key="2">
    <source>
        <dbReference type="Proteomes" id="UP000054166"/>
    </source>
</evidence>
<accession>A0A0C3G644</accession>
<proteinExistence type="predicted"/>
<gene>
    <name evidence="1" type="ORF">PILCRDRAFT_137470</name>
</gene>
<reference evidence="2" key="2">
    <citation type="submission" date="2015-01" db="EMBL/GenBank/DDBJ databases">
        <title>Evolutionary Origins and Diversification of the Mycorrhizal Mutualists.</title>
        <authorList>
            <consortium name="DOE Joint Genome Institute"/>
            <consortium name="Mycorrhizal Genomics Consortium"/>
            <person name="Kohler A."/>
            <person name="Kuo A."/>
            <person name="Nagy L.G."/>
            <person name="Floudas D."/>
            <person name="Copeland A."/>
            <person name="Barry K.W."/>
            <person name="Cichocki N."/>
            <person name="Veneault-Fourrey C."/>
            <person name="LaButti K."/>
            <person name="Lindquist E.A."/>
            <person name="Lipzen A."/>
            <person name="Lundell T."/>
            <person name="Morin E."/>
            <person name="Murat C."/>
            <person name="Riley R."/>
            <person name="Ohm R."/>
            <person name="Sun H."/>
            <person name="Tunlid A."/>
            <person name="Henrissat B."/>
            <person name="Grigoriev I.V."/>
            <person name="Hibbett D.S."/>
            <person name="Martin F."/>
        </authorList>
    </citation>
    <scope>NUCLEOTIDE SEQUENCE [LARGE SCALE GENOMIC DNA]</scope>
    <source>
        <strain evidence="2">F 1598</strain>
    </source>
</reference>
<organism evidence="1 2">
    <name type="scientific">Piloderma croceum (strain F 1598)</name>
    <dbReference type="NCBI Taxonomy" id="765440"/>
    <lineage>
        <taxon>Eukaryota</taxon>
        <taxon>Fungi</taxon>
        <taxon>Dikarya</taxon>
        <taxon>Basidiomycota</taxon>
        <taxon>Agaricomycotina</taxon>
        <taxon>Agaricomycetes</taxon>
        <taxon>Agaricomycetidae</taxon>
        <taxon>Atheliales</taxon>
        <taxon>Atheliaceae</taxon>
        <taxon>Piloderma</taxon>
    </lineage>
</organism>